<dbReference type="Proteomes" id="UP000008021">
    <property type="component" value="Chromosome 3"/>
</dbReference>
<dbReference type="EnsemblPlants" id="OMERI03G19990.1">
    <property type="protein sequence ID" value="OMERI03G19990.1"/>
    <property type="gene ID" value="OMERI03G19990"/>
</dbReference>
<dbReference type="AlphaFoldDB" id="A0A0E0D2E1"/>
<dbReference type="HOGENOM" id="CLU_2675242_0_0_1"/>
<proteinExistence type="predicted"/>
<organism evidence="1">
    <name type="scientific">Oryza meridionalis</name>
    <dbReference type="NCBI Taxonomy" id="40149"/>
    <lineage>
        <taxon>Eukaryota</taxon>
        <taxon>Viridiplantae</taxon>
        <taxon>Streptophyta</taxon>
        <taxon>Embryophyta</taxon>
        <taxon>Tracheophyta</taxon>
        <taxon>Spermatophyta</taxon>
        <taxon>Magnoliopsida</taxon>
        <taxon>Liliopsida</taxon>
        <taxon>Poales</taxon>
        <taxon>Poaceae</taxon>
        <taxon>BOP clade</taxon>
        <taxon>Oryzoideae</taxon>
        <taxon>Oryzeae</taxon>
        <taxon>Oryzinae</taxon>
        <taxon>Oryza</taxon>
    </lineage>
</organism>
<protein>
    <submittedName>
        <fullName evidence="1">Uncharacterized protein</fullName>
    </submittedName>
</protein>
<evidence type="ECO:0000313" key="2">
    <source>
        <dbReference type="Proteomes" id="UP000008021"/>
    </source>
</evidence>
<reference evidence="1" key="2">
    <citation type="submission" date="2018-05" db="EMBL/GenBank/DDBJ databases">
        <title>OmerRS3 (Oryza meridionalis Reference Sequence Version 3).</title>
        <authorList>
            <person name="Zhang J."/>
            <person name="Kudrna D."/>
            <person name="Lee S."/>
            <person name="Talag J."/>
            <person name="Welchert J."/>
            <person name="Wing R.A."/>
        </authorList>
    </citation>
    <scope>NUCLEOTIDE SEQUENCE [LARGE SCALE GENOMIC DNA]</scope>
    <source>
        <strain evidence="1">cv. OR44</strain>
    </source>
</reference>
<name>A0A0E0D2E1_9ORYZ</name>
<sequence>MSLWSSILFNQIASDDASADINTGKSILMGCSNCIDPGLSALTARGANYERALGHHSRVTNHDRWREMGVWTAGCANYNQSLGHQGRAHQEPP</sequence>
<accession>A0A0E0D2E1</accession>
<evidence type="ECO:0000313" key="1">
    <source>
        <dbReference type="EnsemblPlants" id="OMERI03G19990.1"/>
    </source>
</evidence>
<keyword evidence="2" id="KW-1185">Reference proteome</keyword>
<dbReference type="Gramene" id="OMERI03G19990.1">
    <property type="protein sequence ID" value="OMERI03G19990.1"/>
    <property type="gene ID" value="OMERI03G19990"/>
</dbReference>
<reference evidence="1" key="1">
    <citation type="submission" date="2015-04" db="UniProtKB">
        <authorList>
            <consortium name="EnsemblPlants"/>
        </authorList>
    </citation>
    <scope>IDENTIFICATION</scope>
</reference>